<keyword evidence="1" id="KW-0812">Transmembrane</keyword>
<dbReference type="Proteomes" id="UP000251670">
    <property type="component" value="Unassembled WGS sequence"/>
</dbReference>
<dbReference type="EMBL" id="FNEG01000009">
    <property type="protein sequence ID" value="SDJ78568.1"/>
    <property type="molecule type" value="Genomic_DNA"/>
</dbReference>
<proteinExistence type="predicted"/>
<evidence type="ECO:0000256" key="1">
    <source>
        <dbReference type="SAM" id="Phobius"/>
    </source>
</evidence>
<name>A0A2X2YYR8_CHRJE</name>
<accession>A0A2X2YYR8</accession>
<organism evidence="3 5">
    <name type="scientific">Chryseobacterium jejuense</name>
    <dbReference type="NCBI Taxonomy" id="445960"/>
    <lineage>
        <taxon>Bacteria</taxon>
        <taxon>Pseudomonadati</taxon>
        <taxon>Bacteroidota</taxon>
        <taxon>Flavobacteriia</taxon>
        <taxon>Flavobacteriales</taxon>
        <taxon>Weeksellaceae</taxon>
        <taxon>Chryseobacterium group</taxon>
        <taxon>Chryseobacterium</taxon>
    </lineage>
</organism>
<sequence length="125" mass="14717">MIPERHLKKARQLAQQTPINSVLLYTICFHRTGLAPAPLLPHEVILFYGTCFIFSIGFFCISSSFAETWFPLHSPLQSHVENNMNTLNHFRIGAWKSVLRKFSSENQSIHIHWFRRFVLLFYFFS</sequence>
<keyword evidence="1" id="KW-1133">Transmembrane helix</keyword>
<dbReference type="AlphaFoldDB" id="A0A2X2YYR8"/>
<evidence type="ECO:0000313" key="3">
    <source>
        <dbReference type="EMBL" id="SQB43470.1"/>
    </source>
</evidence>
<keyword evidence="4" id="KW-1185">Reference proteome</keyword>
<protein>
    <submittedName>
        <fullName evidence="3">Uncharacterized protein</fullName>
    </submittedName>
</protein>
<reference evidence="3 5" key="2">
    <citation type="submission" date="2018-06" db="EMBL/GenBank/DDBJ databases">
        <authorList>
            <consortium name="Pathogen Informatics"/>
            <person name="Doyle S."/>
        </authorList>
    </citation>
    <scope>NUCLEOTIDE SEQUENCE [LARGE SCALE GENOMIC DNA]</scope>
    <source>
        <strain evidence="3 5">NCTC13492</strain>
    </source>
</reference>
<evidence type="ECO:0000313" key="2">
    <source>
        <dbReference type="EMBL" id="SDJ78568.1"/>
    </source>
</evidence>
<dbReference type="EMBL" id="UAWB01000004">
    <property type="protein sequence ID" value="SQB43470.1"/>
    <property type="molecule type" value="Genomic_DNA"/>
</dbReference>
<dbReference type="Proteomes" id="UP000199426">
    <property type="component" value="Unassembled WGS sequence"/>
</dbReference>
<gene>
    <name evidence="3" type="ORF">NCTC13492_02260</name>
    <name evidence="2" type="ORF">SAMN05421542_4364</name>
</gene>
<evidence type="ECO:0000313" key="4">
    <source>
        <dbReference type="Proteomes" id="UP000199426"/>
    </source>
</evidence>
<evidence type="ECO:0000313" key="5">
    <source>
        <dbReference type="Proteomes" id="UP000251670"/>
    </source>
</evidence>
<keyword evidence="1" id="KW-0472">Membrane</keyword>
<reference evidence="2 4" key="1">
    <citation type="submission" date="2016-10" db="EMBL/GenBank/DDBJ databases">
        <authorList>
            <person name="Varghese N."/>
            <person name="Submissions S."/>
        </authorList>
    </citation>
    <scope>NUCLEOTIDE SEQUENCE [LARGE SCALE GENOMIC DNA]</scope>
    <source>
        <strain evidence="2 4">DSM 19299</strain>
    </source>
</reference>
<feature type="transmembrane region" description="Helical" evidence="1">
    <location>
        <begin position="45"/>
        <end position="66"/>
    </location>
</feature>